<proteinExistence type="predicted"/>
<accession>A0A8D9B4P3</accession>
<name>A0A8D9B4P3_9HEMI</name>
<organism evidence="1">
    <name type="scientific">Cacopsylla melanoneura</name>
    <dbReference type="NCBI Taxonomy" id="428564"/>
    <lineage>
        <taxon>Eukaryota</taxon>
        <taxon>Metazoa</taxon>
        <taxon>Ecdysozoa</taxon>
        <taxon>Arthropoda</taxon>
        <taxon>Hexapoda</taxon>
        <taxon>Insecta</taxon>
        <taxon>Pterygota</taxon>
        <taxon>Neoptera</taxon>
        <taxon>Paraneoptera</taxon>
        <taxon>Hemiptera</taxon>
        <taxon>Sternorrhyncha</taxon>
        <taxon>Psylloidea</taxon>
        <taxon>Psyllidae</taxon>
        <taxon>Psyllinae</taxon>
        <taxon>Cacopsylla</taxon>
    </lineage>
</organism>
<sequence length="104" mass="11874">MCILSPNLTINSNTTLTIIRVIASNSKPTFRRQATFSMIDMMIDSNKYTMSTVKPMTQCMIMPVCKDNPRKLSKHWGGLDMVVELDWNLNKLVVSEENMNLKCT</sequence>
<reference evidence="1" key="1">
    <citation type="submission" date="2021-05" db="EMBL/GenBank/DDBJ databases">
        <authorList>
            <person name="Alioto T."/>
            <person name="Alioto T."/>
            <person name="Gomez Garrido J."/>
        </authorList>
    </citation>
    <scope>NUCLEOTIDE SEQUENCE</scope>
</reference>
<protein>
    <submittedName>
        <fullName evidence="1">Uncharacterized protein</fullName>
    </submittedName>
</protein>
<dbReference type="AlphaFoldDB" id="A0A8D9B4P3"/>
<evidence type="ECO:0000313" key="1">
    <source>
        <dbReference type="EMBL" id="CAG6776634.1"/>
    </source>
</evidence>
<dbReference type="EMBL" id="HBUF01602813">
    <property type="protein sequence ID" value="CAG6776634.1"/>
    <property type="molecule type" value="Transcribed_RNA"/>
</dbReference>